<reference evidence="1" key="2">
    <citation type="submission" date="2024-02" db="EMBL/GenBank/DDBJ databases">
        <authorList>
            <consortium name="Clinical and Environmental Microbiology Branch: Whole genome sequencing antimicrobial resistance pathogens in the healthcare setting"/>
        </authorList>
    </citation>
    <scope>NUCLEOTIDE SEQUENCE</scope>
    <source>
        <strain evidence="1">2023CK-00345</strain>
    </source>
</reference>
<dbReference type="RefSeq" id="WP_001681779.1">
    <property type="nucleotide sequence ID" value="NZ_AP022815.1"/>
</dbReference>
<dbReference type="AlphaFoldDB" id="A0A0A0H5I0"/>
<evidence type="ECO:0000313" key="1">
    <source>
        <dbReference type="EMBL" id="EMM0023836.1"/>
    </source>
</evidence>
<accession>A0A0A0H5I0</accession>
<dbReference type="EMBL" id="UGCV01000008">
    <property type="protein sequence ID" value="STJ20553.1"/>
    <property type="molecule type" value="Genomic_DNA"/>
</dbReference>
<organism evidence="2 3">
    <name type="scientific">Escherichia coli</name>
    <dbReference type="NCBI Taxonomy" id="562"/>
    <lineage>
        <taxon>Bacteria</taxon>
        <taxon>Pseudomonadati</taxon>
        <taxon>Pseudomonadota</taxon>
        <taxon>Gammaproteobacteria</taxon>
        <taxon>Enterobacterales</taxon>
        <taxon>Enterobacteriaceae</taxon>
        <taxon>Escherichia</taxon>
    </lineage>
</organism>
<gene>
    <name evidence="2" type="ORF">NCTC9081_06139</name>
    <name evidence="1" type="ORF">P6223_000326</name>
</gene>
<evidence type="ECO:0000313" key="2">
    <source>
        <dbReference type="EMBL" id="STJ20553.1"/>
    </source>
</evidence>
<evidence type="ECO:0000313" key="3">
    <source>
        <dbReference type="Proteomes" id="UP000254716"/>
    </source>
</evidence>
<proteinExistence type="predicted"/>
<dbReference type="Proteomes" id="UP000254716">
    <property type="component" value="Unassembled WGS sequence"/>
</dbReference>
<name>A0A0A0H5I0_ECOLX</name>
<reference evidence="2 3" key="1">
    <citation type="submission" date="2018-06" db="EMBL/GenBank/DDBJ databases">
        <authorList>
            <consortium name="Pathogen Informatics"/>
            <person name="Doyle S."/>
        </authorList>
    </citation>
    <scope>NUCLEOTIDE SEQUENCE [LARGE SCALE GENOMIC DNA]</scope>
    <source>
        <strain evidence="2 3">NCTC9081</strain>
    </source>
</reference>
<protein>
    <submittedName>
        <fullName evidence="2">Uncharacterized protein</fullName>
    </submittedName>
</protein>
<sequence>MKNEAEKAMWSCKTSDTPWTFSSLLKKAVCAILPDAEPKIENATKGCSVLSTVDNAPGNKSLNYDPFSFESGLHLDIENLPLIENWDGEPYKLP</sequence>
<dbReference type="EMBL" id="ABLFQU030000003">
    <property type="protein sequence ID" value="EMM0023836.1"/>
    <property type="molecule type" value="Genomic_DNA"/>
</dbReference>